<dbReference type="Gramene" id="KXG33180">
    <property type="protein sequence ID" value="KXG33180"/>
    <property type="gene ID" value="SORBI_3003G267150"/>
</dbReference>
<organism evidence="1 2">
    <name type="scientific">Sorghum bicolor</name>
    <name type="common">Sorghum</name>
    <name type="synonym">Sorghum vulgare</name>
    <dbReference type="NCBI Taxonomy" id="4558"/>
    <lineage>
        <taxon>Eukaryota</taxon>
        <taxon>Viridiplantae</taxon>
        <taxon>Streptophyta</taxon>
        <taxon>Embryophyta</taxon>
        <taxon>Tracheophyta</taxon>
        <taxon>Spermatophyta</taxon>
        <taxon>Magnoliopsida</taxon>
        <taxon>Liliopsida</taxon>
        <taxon>Poales</taxon>
        <taxon>Poaceae</taxon>
        <taxon>PACMAD clade</taxon>
        <taxon>Panicoideae</taxon>
        <taxon>Andropogonodae</taxon>
        <taxon>Andropogoneae</taxon>
        <taxon>Sorghinae</taxon>
        <taxon>Sorghum</taxon>
    </lineage>
</organism>
<sequence length="144" mass="16126">MTYTRLWPRNGKTNSFCYYTSATKGLGELLRAMYKEFGDCCPPIHRMSLHEKSLEPDDIMEQFVLTWNRVQLTVLPLLGGDDTVGRRRRGLEVAAWLRGGGEASWEAAVLVTERGRGWEASRVGIPCDTQPIPFPLGPASNSLK</sequence>
<dbReference type="EMBL" id="CM000762">
    <property type="protein sequence ID" value="KXG33180.2"/>
    <property type="molecule type" value="Genomic_DNA"/>
</dbReference>
<dbReference type="Proteomes" id="UP000000768">
    <property type="component" value="Chromosome 3"/>
</dbReference>
<gene>
    <name evidence="1" type="ORF">SORBI_3003G267150</name>
</gene>
<keyword evidence="2" id="KW-1185">Reference proteome</keyword>
<dbReference type="AlphaFoldDB" id="A0A1B6Q5I6"/>
<evidence type="ECO:0000313" key="1">
    <source>
        <dbReference type="EMBL" id="KXG33180.2"/>
    </source>
</evidence>
<proteinExistence type="predicted"/>
<protein>
    <submittedName>
        <fullName evidence="1">Uncharacterized protein</fullName>
    </submittedName>
</protein>
<name>A0A1B6Q5I6_SORBI</name>
<dbReference type="InParanoid" id="A0A1B6Q5I6"/>
<reference evidence="2" key="2">
    <citation type="journal article" date="2018" name="Plant J.">
        <title>The Sorghum bicolor reference genome: improved assembly, gene annotations, a transcriptome atlas, and signatures of genome organization.</title>
        <authorList>
            <person name="McCormick R.F."/>
            <person name="Truong S.K."/>
            <person name="Sreedasyam A."/>
            <person name="Jenkins J."/>
            <person name="Shu S."/>
            <person name="Sims D."/>
            <person name="Kennedy M."/>
            <person name="Amirebrahimi M."/>
            <person name="Weers B.D."/>
            <person name="McKinley B."/>
            <person name="Mattison A."/>
            <person name="Morishige D.T."/>
            <person name="Grimwood J."/>
            <person name="Schmutz J."/>
            <person name="Mullet J.E."/>
        </authorList>
    </citation>
    <scope>NUCLEOTIDE SEQUENCE [LARGE SCALE GENOMIC DNA]</scope>
    <source>
        <strain evidence="2">cv. BTx623</strain>
    </source>
</reference>
<reference evidence="1 2" key="1">
    <citation type="journal article" date="2009" name="Nature">
        <title>The Sorghum bicolor genome and the diversification of grasses.</title>
        <authorList>
            <person name="Paterson A.H."/>
            <person name="Bowers J.E."/>
            <person name="Bruggmann R."/>
            <person name="Dubchak I."/>
            <person name="Grimwood J."/>
            <person name="Gundlach H."/>
            <person name="Haberer G."/>
            <person name="Hellsten U."/>
            <person name="Mitros T."/>
            <person name="Poliakov A."/>
            <person name="Schmutz J."/>
            <person name="Spannagl M."/>
            <person name="Tang H."/>
            <person name="Wang X."/>
            <person name="Wicker T."/>
            <person name="Bharti A.K."/>
            <person name="Chapman J."/>
            <person name="Feltus F.A."/>
            <person name="Gowik U."/>
            <person name="Grigoriev I.V."/>
            <person name="Lyons E."/>
            <person name="Maher C.A."/>
            <person name="Martis M."/>
            <person name="Narechania A."/>
            <person name="Otillar R.P."/>
            <person name="Penning B.W."/>
            <person name="Salamov A.A."/>
            <person name="Wang Y."/>
            <person name="Zhang L."/>
            <person name="Carpita N.C."/>
            <person name="Freeling M."/>
            <person name="Gingle A.R."/>
            <person name="Hash C.T."/>
            <person name="Keller B."/>
            <person name="Klein P."/>
            <person name="Kresovich S."/>
            <person name="McCann M.C."/>
            <person name="Ming R."/>
            <person name="Peterson D.G."/>
            <person name="Mehboob-ur-Rahman"/>
            <person name="Ware D."/>
            <person name="Westhoff P."/>
            <person name="Mayer K.F."/>
            <person name="Messing J."/>
            <person name="Rokhsar D.S."/>
        </authorList>
    </citation>
    <scope>NUCLEOTIDE SEQUENCE [LARGE SCALE GENOMIC DNA]</scope>
    <source>
        <strain evidence="2">cv. BTx623</strain>
    </source>
</reference>
<evidence type="ECO:0000313" key="2">
    <source>
        <dbReference type="Proteomes" id="UP000000768"/>
    </source>
</evidence>
<accession>A0A1B6Q5I6</accession>